<dbReference type="SMART" id="SM00421">
    <property type="entry name" value="HTH_LUXR"/>
    <property type="match status" value="1"/>
</dbReference>
<proteinExistence type="predicted"/>
<organism evidence="3 4">
    <name type="scientific">Solicola gregarius</name>
    <dbReference type="NCBI Taxonomy" id="2908642"/>
    <lineage>
        <taxon>Bacteria</taxon>
        <taxon>Bacillati</taxon>
        <taxon>Actinomycetota</taxon>
        <taxon>Actinomycetes</taxon>
        <taxon>Propionibacteriales</taxon>
        <taxon>Nocardioidaceae</taxon>
        <taxon>Solicola</taxon>
    </lineage>
</organism>
<dbReference type="AlphaFoldDB" id="A0AA46THW0"/>
<dbReference type="GO" id="GO:0003677">
    <property type="term" value="F:DNA binding"/>
    <property type="evidence" value="ECO:0007669"/>
    <property type="project" value="UniProtKB-KW"/>
</dbReference>
<evidence type="ECO:0000313" key="3">
    <source>
        <dbReference type="EMBL" id="UYM05647.1"/>
    </source>
</evidence>
<dbReference type="KEGG" id="sgrg:L0C25_00755"/>
<reference evidence="3" key="1">
    <citation type="submission" date="2022-01" db="EMBL/GenBank/DDBJ databases">
        <title>Nocardioidaceae gen. sp. A5X3R13.</title>
        <authorList>
            <person name="Lopez Marin M.A."/>
            <person name="Uhlik O."/>
        </authorList>
    </citation>
    <scope>NUCLEOTIDE SEQUENCE</scope>
    <source>
        <strain evidence="3">A5X3R13</strain>
    </source>
</reference>
<dbReference type="Proteomes" id="UP001164390">
    <property type="component" value="Chromosome"/>
</dbReference>
<sequence length="542" mass="56979">MSAVDDLLQAREMYERGDWAGAFAAWSQVGLERLDVADLDRLATATHLLGHRDECIAALQHAYALCGKAGDVAQAVRSAFRLAMVLMTGGDSTVAAGWTARAENLLEEIDGPVVEHGYVRFLQTMRHLGTGDLGQAAACAQDVVACGRRFDDADLIAIGLSAHGRIAMYTGRVSEGLTLFDEAMAGVVAGEVSPIFAGHTYCVMIEGCQEVSDLGRADQWTAALTHWCEAQPNLIAFTGQAAVHRGQILALHGAYAEAIEEFDHAVRRYSEAGTPVAAGQALAERGDVLRLLGDLRGAEASYAASADRGYEPQPGLALLWAAQGRGSAATAAVQRLLAERLDPVARSRLLPEAISVVGSADTSVDVAALADELDAIATNFGCTALLAAAAHARGRMQIAGSDPAGSLPYLRKAAGLWSALDCPYEVARVDTDTGVALRLLGDAESATHALTTARATFARLGTQPRVVEVDRLLAPGALPNGLTAREADVLRLVARGQTNAAIAAELVLSEKTVARHLSNIFAKLDVTSRTAAAAFAFEHDLV</sequence>
<dbReference type="PROSITE" id="PS50043">
    <property type="entry name" value="HTH_LUXR_2"/>
    <property type="match status" value="1"/>
</dbReference>
<dbReference type="Gene3D" id="1.10.10.10">
    <property type="entry name" value="Winged helix-like DNA-binding domain superfamily/Winged helix DNA-binding domain"/>
    <property type="match status" value="1"/>
</dbReference>
<dbReference type="PROSITE" id="PS00622">
    <property type="entry name" value="HTH_LUXR_1"/>
    <property type="match status" value="1"/>
</dbReference>
<dbReference type="InterPro" id="IPR000792">
    <property type="entry name" value="Tscrpt_reg_LuxR_C"/>
</dbReference>
<keyword evidence="4" id="KW-1185">Reference proteome</keyword>
<keyword evidence="1" id="KW-0238">DNA-binding</keyword>
<accession>A0AA46THW0</accession>
<dbReference type="PANTHER" id="PTHR43214:SF43">
    <property type="entry name" value="TWO-COMPONENT RESPONSE REGULATOR"/>
    <property type="match status" value="1"/>
</dbReference>
<evidence type="ECO:0000313" key="4">
    <source>
        <dbReference type="Proteomes" id="UP001164390"/>
    </source>
</evidence>
<gene>
    <name evidence="3" type="ORF">L0C25_00755</name>
</gene>
<dbReference type="InterPro" id="IPR016032">
    <property type="entry name" value="Sig_transdc_resp-reg_C-effctor"/>
</dbReference>
<dbReference type="InterPro" id="IPR011990">
    <property type="entry name" value="TPR-like_helical_dom_sf"/>
</dbReference>
<protein>
    <submittedName>
        <fullName evidence="3">LuxR C-terminal-related transcriptional regulator</fullName>
    </submittedName>
</protein>
<name>A0AA46THW0_9ACTN</name>
<dbReference type="InterPro" id="IPR039420">
    <property type="entry name" value="WalR-like"/>
</dbReference>
<dbReference type="GO" id="GO:0006355">
    <property type="term" value="P:regulation of DNA-templated transcription"/>
    <property type="evidence" value="ECO:0007669"/>
    <property type="project" value="InterPro"/>
</dbReference>
<dbReference type="SUPFAM" id="SSF48452">
    <property type="entry name" value="TPR-like"/>
    <property type="match status" value="2"/>
</dbReference>
<dbReference type="PRINTS" id="PR00038">
    <property type="entry name" value="HTHLUXR"/>
</dbReference>
<evidence type="ECO:0000256" key="1">
    <source>
        <dbReference type="ARBA" id="ARBA00023125"/>
    </source>
</evidence>
<dbReference type="EMBL" id="CP094970">
    <property type="protein sequence ID" value="UYM05647.1"/>
    <property type="molecule type" value="Genomic_DNA"/>
</dbReference>
<dbReference type="CDD" id="cd06170">
    <property type="entry name" value="LuxR_C_like"/>
    <property type="match status" value="1"/>
</dbReference>
<dbReference type="InterPro" id="IPR036388">
    <property type="entry name" value="WH-like_DNA-bd_sf"/>
</dbReference>
<dbReference type="Gene3D" id="1.25.40.10">
    <property type="entry name" value="Tetratricopeptide repeat domain"/>
    <property type="match status" value="2"/>
</dbReference>
<dbReference type="PANTHER" id="PTHR43214">
    <property type="entry name" value="TWO-COMPONENT RESPONSE REGULATOR"/>
    <property type="match status" value="1"/>
</dbReference>
<dbReference type="RefSeq" id="WP_271634466.1">
    <property type="nucleotide sequence ID" value="NZ_CP094970.1"/>
</dbReference>
<dbReference type="Pfam" id="PF00196">
    <property type="entry name" value="GerE"/>
    <property type="match status" value="1"/>
</dbReference>
<dbReference type="SUPFAM" id="SSF46894">
    <property type="entry name" value="C-terminal effector domain of the bipartite response regulators"/>
    <property type="match status" value="1"/>
</dbReference>
<evidence type="ECO:0000259" key="2">
    <source>
        <dbReference type="PROSITE" id="PS50043"/>
    </source>
</evidence>
<feature type="domain" description="HTH luxR-type" evidence="2">
    <location>
        <begin position="475"/>
        <end position="540"/>
    </location>
</feature>